<dbReference type="GeneID" id="63840994"/>
<evidence type="ECO:0000313" key="2">
    <source>
        <dbReference type="EMBL" id="KAF3760717.1"/>
    </source>
</evidence>
<keyword evidence="3" id="KW-1185">Reference proteome</keyword>
<feature type="non-terminal residue" evidence="2">
    <location>
        <position position="154"/>
    </location>
</feature>
<sequence length="154" mass="16864">MSSPGKSSHHIHNGIGPLQRRQQQQQQQQHGINAAPDEQTPLIGASASVHTERRQQEQAHDDERAEPDDIIDPDDFDLLLTKSTSYTPGPLLGPESSETPLLRGERKYSTSHGSHKVLFSRRTSVCSGDGEEEAVDDDDDSDEEAALSPFHGGM</sequence>
<protein>
    <submittedName>
        <fullName evidence="2">Uncharacterized protein</fullName>
    </submittedName>
</protein>
<feature type="compositionally biased region" description="Acidic residues" evidence="1">
    <location>
        <begin position="64"/>
        <end position="77"/>
    </location>
</feature>
<dbReference type="Proteomes" id="UP000803844">
    <property type="component" value="Unassembled WGS sequence"/>
</dbReference>
<feature type="compositionally biased region" description="Basic and acidic residues" evidence="1">
    <location>
        <begin position="50"/>
        <end position="63"/>
    </location>
</feature>
<evidence type="ECO:0000313" key="3">
    <source>
        <dbReference type="Proteomes" id="UP000803844"/>
    </source>
</evidence>
<organism evidence="2 3">
    <name type="scientific">Cryphonectria parasitica (strain ATCC 38755 / EP155)</name>
    <dbReference type="NCBI Taxonomy" id="660469"/>
    <lineage>
        <taxon>Eukaryota</taxon>
        <taxon>Fungi</taxon>
        <taxon>Dikarya</taxon>
        <taxon>Ascomycota</taxon>
        <taxon>Pezizomycotina</taxon>
        <taxon>Sordariomycetes</taxon>
        <taxon>Sordariomycetidae</taxon>
        <taxon>Diaporthales</taxon>
        <taxon>Cryphonectriaceae</taxon>
        <taxon>Cryphonectria-Endothia species complex</taxon>
        <taxon>Cryphonectria</taxon>
    </lineage>
</organism>
<comment type="caution">
    <text evidence="2">The sequence shown here is derived from an EMBL/GenBank/DDBJ whole genome shotgun (WGS) entry which is preliminary data.</text>
</comment>
<feature type="region of interest" description="Disordered" evidence="1">
    <location>
        <begin position="1"/>
        <end position="154"/>
    </location>
</feature>
<name>A0A9P4XT23_CRYP1</name>
<dbReference type="EMBL" id="MU032352">
    <property type="protein sequence ID" value="KAF3760717.1"/>
    <property type="molecule type" value="Genomic_DNA"/>
</dbReference>
<reference evidence="2" key="1">
    <citation type="journal article" date="2020" name="Phytopathology">
        <title>Genome sequence of the chestnut blight fungus Cryphonectria parasitica EP155: A fundamental resource for an archetypical invasive plant pathogen.</title>
        <authorList>
            <person name="Crouch J.A."/>
            <person name="Dawe A."/>
            <person name="Aerts A."/>
            <person name="Barry K."/>
            <person name="Churchill A.C.L."/>
            <person name="Grimwood J."/>
            <person name="Hillman B."/>
            <person name="Milgroom M.G."/>
            <person name="Pangilinan J."/>
            <person name="Smith M."/>
            <person name="Salamov A."/>
            <person name="Schmutz J."/>
            <person name="Yadav J."/>
            <person name="Grigoriev I.V."/>
            <person name="Nuss D."/>
        </authorList>
    </citation>
    <scope>NUCLEOTIDE SEQUENCE</scope>
    <source>
        <strain evidence="2">EP155</strain>
    </source>
</reference>
<evidence type="ECO:0000256" key="1">
    <source>
        <dbReference type="SAM" id="MobiDB-lite"/>
    </source>
</evidence>
<proteinExistence type="predicted"/>
<feature type="compositionally biased region" description="Low complexity" evidence="1">
    <location>
        <begin position="19"/>
        <end position="29"/>
    </location>
</feature>
<accession>A0A9P4XT23</accession>
<gene>
    <name evidence="2" type="ORF">M406DRAFT_358320</name>
</gene>
<feature type="compositionally biased region" description="Acidic residues" evidence="1">
    <location>
        <begin position="129"/>
        <end position="145"/>
    </location>
</feature>
<dbReference type="AlphaFoldDB" id="A0A9P4XT23"/>
<dbReference type="RefSeq" id="XP_040771696.1">
    <property type="nucleotide sequence ID" value="XM_040923865.1"/>
</dbReference>